<dbReference type="AlphaFoldDB" id="A0A0F9I022"/>
<dbReference type="EMBL" id="LAZR01013695">
    <property type="protein sequence ID" value="KKM20797.1"/>
    <property type="molecule type" value="Genomic_DNA"/>
</dbReference>
<evidence type="ECO:0000313" key="1">
    <source>
        <dbReference type="EMBL" id="KKM20797.1"/>
    </source>
</evidence>
<proteinExistence type="predicted"/>
<protein>
    <submittedName>
        <fullName evidence="1">Uncharacterized protein</fullName>
    </submittedName>
</protein>
<reference evidence="1" key="1">
    <citation type="journal article" date="2015" name="Nature">
        <title>Complex archaea that bridge the gap between prokaryotes and eukaryotes.</title>
        <authorList>
            <person name="Spang A."/>
            <person name="Saw J.H."/>
            <person name="Jorgensen S.L."/>
            <person name="Zaremba-Niedzwiedzka K."/>
            <person name="Martijn J."/>
            <person name="Lind A.E."/>
            <person name="van Eijk R."/>
            <person name="Schleper C."/>
            <person name="Guy L."/>
            <person name="Ettema T.J."/>
        </authorList>
    </citation>
    <scope>NUCLEOTIDE SEQUENCE</scope>
</reference>
<accession>A0A0F9I022</accession>
<comment type="caution">
    <text evidence="1">The sequence shown here is derived from an EMBL/GenBank/DDBJ whole genome shotgun (WGS) entry which is preliminary data.</text>
</comment>
<organism evidence="1">
    <name type="scientific">marine sediment metagenome</name>
    <dbReference type="NCBI Taxonomy" id="412755"/>
    <lineage>
        <taxon>unclassified sequences</taxon>
        <taxon>metagenomes</taxon>
        <taxon>ecological metagenomes</taxon>
    </lineage>
</organism>
<name>A0A0F9I022_9ZZZZ</name>
<sequence length="83" mass="9798">MRLSKIIKVEEPKEQSYYALYHITFENEEGTQYFGALNIDDYKLLMKYHELIDKGVKQEDLGVFEDLVRAVAERDYLENYGGI</sequence>
<gene>
    <name evidence="1" type="ORF">LCGC14_1641960</name>
</gene>